<protein>
    <submittedName>
        <fullName evidence="1">Uncharacterized protein</fullName>
    </submittedName>
</protein>
<dbReference type="AlphaFoldDB" id="L8WPL1"/>
<gene>
    <name evidence="1" type="ORF">AG1IA_07257</name>
</gene>
<evidence type="ECO:0000313" key="1">
    <source>
        <dbReference type="EMBL" id="ELU38712.1"/>
    </source>
</evidence>
<organism evidence="1 2">
    <name type="scientific">Thanatephorus cucumeris (strain AG1-IA)</name>
    <name type="common">Rice sheath blight fungus</name>
    <name type="synonym">Rhizoctonia solani</name>
    <dbReference type="NCBI Taxonomy" id="983506"/>
    <lineage>
        <taxon>Eukaryota</taxon>
        <taxon>Fungi</taxon>
        <taxon>Dikarya</taxon>
        <taxon>Basidiomycota</taxon>
        <taxon>Agaricomycotina</taxon>
        <taxon>Agaricomycetes</taxon>
        <taxon>Cantharellales</taxon>
        <taxon>Ceratobasidiaceae</taxon>
        <taxon>Rhizoctonia</taxon>
        <taxon>Rhizoctonia solani AG-1</taxon>
    </lineage>
</organism>
<proteinExistence type="predicted"/>
<dbReference type="HOGENOM" id="CLU_2689512_0_0_1"/>
<reference evidence="1 2" key="1">
    <citation type="journal article" date="2013" name="Nat. Commun.">
        <title>The evolution and pathogenic mechanisms of the rice sheath blight pathogen.</title>
        <authorList>
            <person name="Zheng A."/>
            <person name="Lin R."/>
            <person name="Xu L."/>
            <person name="Qin P."/>
            <person name="Tang C."/>
            <person name="Ai P."/>
            <person name="Zhang D."/>
            <person name="Liu Y."/>
            <person name="Sun Z."/>
            <person name="Feng H."/>
            <person name="Wang Y."/>
            <person name="Chen Y."/>
            <person name="Liang X."/>
            <person name="Fu R."/>
            <person name="Li Q."/>
            <person name="Zhang J."/>
            <person name="Yu X."/>
            <person name="Xie Z."/>
            <person name="Ding L."/>
            <person name="Guan P."/>
            <person name="Tang J."/>
            <person name="Liang Y."/>
            <person name="Wang S."/>
            <person name="Deng Q."/>
            <person name="Li S."/>
            <person name="Zhu J."/>
            <person name="Wang L."/>
            <person name="Liu H."/>
            <person name="Li P."/>
        </authorList>
    </citation>
    <scope>NUCLEOTIDE SEQUENCE [LARGE SCALE GENOMIC DNA]</scope>
    <source>
        <strain evidence="2">AG-1 IA</strain>
    </source>
</reference>
<name>L8WPL1_THACA</name>
<comment type="caution">
    <text evidence="1">The sequence shown here is derived from an EMBL/GenBank/DDBJ whole genome shotgun (WGS) entry which is preliminary data.</text>
</comment>
<dbReference type="EMBL" id="AFRT01002072">
    <property type="protein sequence ID" value="ELU38712.1"/>
    <property type="molecule type" value="Genomic_DNA"/>
</dbReference>
<keyword evidence="2" id="KW-1185">Reference proteome</keyword>
<dbReference type="Proteomes" id="UP000011668">
    <property type="component" value="Unassembled WGS sequence"/>
</dbReference>
<accession>L8WPL1</accession>
<evidence type="ECO:0000313" key="2">
    <source>
        <dbReference type="Proteomes" id="UP000011668"/>
    </source>
</evidence>
<sequence length="74" mass="8454">MIHKSDPAYWGPHRLELYIACPNAPTTNARIHSLDISILLGLCMNGHRYRAFIRSYVRRGPDAEKAPISSFEEQ</sequence>